<dbReference type="OrthoDB" id="676274at2"/>
<dbReference type="AlphaFoldDB" id="A0A1I5VCZ0"/>
<evidence type="ECO:0000313" key="1">
    <source>
        <dbReference type="EMBL" id="SFQ05424.1"/>
    </source>
</evidence>
<dbReference type="Proteomes" id="UP000199306">
    <property type="component" value="Unassembled WGS sequence"/>
</dbReference>
<reference evidence="1 2" key="1">
    <citation type="submission" date="2016-10" db="EMBL/GenBank/DDBJ databases">
        <authorList>
            <person name="de Groot N.N."/>
        </authorList>
    </citation>
    <scope>NUCLEOTIDE SEQUENCE [LARGE SCALE GENOMIC DNA]</scope>
    <source>
        <strain evidence="2">E92,LMG 26720,CCM 7988</strain>
    </source>
</reference>
<name>A0A1I5VCZ0_9BACT</name>
<organism evidence="1 2">
    <name type="scientific">Pseudarcicella hirudinis</name>
    <dbReference type="NCBI Taxonomy" id="1079859"/>
    <lineage>
        <taxon>Bacteria</taxon>
        <taxon>Pseudomonadati</taxon>
        <taxon>Bacteroidota</taxon>
        <taxon>Cytophagia</taxon>
        <taxon>Cytophagales</taxon>
        <taxon>Flectobacillaceae</taxon>
        <taxon>Pseudarcicella</taxon>
    </lineage>
</organism>
<dbReference type="EMBL" id="FOXH01000009">
    <property type="protein sequence ID" value="SFQ05424.1"/>
    <property type="molecule type" value="Genomic_DNA"/>
</dbReference>
<accession>A0A1I5VCZ0</accession>
<sequence length="135" mass="15564">MKDLEIIIEKGENGFSGWIETDDFLLSTMADTEMAIVDELKKQVADYIQHEGKEKAEWKNLSLDQIHFVNKYYLVDFFKAYEAIKINKITELAGLNESQVRHYASGKRNASVITVQKIENALHKFAQNLLDVRLV</sequence>
<gene>
    <name evidence="1" type="ORF">SAMN04515674_10948</name>
</gene>
<evidence type="ECO:0000313" key="2">
    <source>
        <dbReference type="Proteomes" id="UP000199306"/>
    </source>
</evidence>
<protein>
    <submittedName>
        <fullName evidence="1">Uncharacterized protein</fullName>
    </submittedName>
</protein>
<dbReference type="RefSeq" id="WP_092018082.1">
    <property type="nucleotide sequence ID" value="NZ_FOXH01000009.1"/>
</dbReference>
<proteinExistence type="predicted"/>
<keyword evidence="2" id="KW-1185">Reference proteome</keyword>